<dbReference type="AlphaFoldDB" id="E6X1Z7"/>
<accession>E6X1Z7</accession>
<dbReference type="Proteomes" id="UP000008633">
    <property type="component" value="Chromosome"/>
</dbReference>
<dbReference type="KEGG" id="nsa:Nitsa_0738"/>
<keyword evidence="4" id="KW-1185">Reference proteome</keyword>
<organism evidence="3 4">
    <name type="scientific">Nitratifractor salsuginis (strain DSM 16511 / JCM 12458 / E9I37-1)</name>
    <dbReference type="NCBI Taxonomy" id="749222"/>
    <lineage>
        <taxon>Bacteria</taxon>
        <taxon>Pseudomonadati</taxon>
        <taxon>Campylobacterota</taxon>
        <taxon>Epsilonproteobacteria</taxon>
        <taxon>Campylobacterales</taxon>
        <taxon>Sulfurovaceae</taxon>
        <taxon>Nitratifractor</taxon>
    </lineage>
</organism>
<dbReference type="eggNOG" id="ENOG50319Y0">
    <property type="taxonomic scope" value="Bacteria"/>
</dbReference>
<evidence type="ECO:0000256" key="2">
    <source>
        <dbReference type="SAM" id="SignalP"/>
    </source>
</evidence>
<feature type="chain" id="PRO_5003212666" description="Lipoprotein" evidence="2">
    <location>
        <begin position="23"/>
        <end position="240"/>
    </location>
</feature>
<dbReference type="HOGENOM" id="CLU_1155471_0_0_7"/>
<feature type="compositionally biased region" description="Basic and acidic residues" evidence="1">
    <location>
        <begin position="36"/>
        <end position="52"/>
    </location>
</feature>
<evidence type="ECO:0008006" key="5">
    <source>
        <dbReference type="Google" id="ProtNLM"/>
    </source>
</evidence>
<protein>
    <recommendedName>
        <fullName evidence="5">Lipoprotein</fullName>
    </recommendedName>
</protein>
<gene>
    <name evidence="3" type="ordered locus">Nitsa_0738</name>
</gene>
<feature type="region of interest" description="Disordered" evidence="1">
    <location>
        <begin position="29"/>
        <end position="55"/>
    </location>
</feature>
<feature type="signal peptide" evidence="2">
    <location>
        <begin position="1"/>
        <end position="22"/>
    </location>
</feature>
<sequence length="240" mass="27338">MQSKNIYRFFSFLILFSLVGLMQGCQGTSQDGLGSSDKKQETNPDTGKDSKAGEGGWYMRTRVSATAEDGTVYQHNTAGVFGRLVDSWNGKDRHDIPAYGPAALQVVFPHYNWGDKESGDYWSDYRSYPEKGSNERAVWTFQVKNQKSVDLSNADIRIKLDDARRVDFVKIDGNIRYKETGLNQGMKNQFTLVDVDNKQTYSVDELDKINLNMDGKHIRTFRWVRGPVLEEDFKPVVLPK</sequence>
<evidence type="ECO:0000256" key="1">
    <source>
        <dbReference type="SAM" id="MobiDB-lite"/>
    </source>
</evidence>
<dbReference type="RefSeq" id="WP_013553699.1">
    <property type="nucleotide sequence ID" value="NC_014935.1"/>
</dbReference>
<evidence type="ECO:0000313" key="3">
    <source>
        <dbReference type="EMBL" id="ADV46005.1"/>
    </source>
</evidence>
<reference evidence="3 4" key="1">
    <citation type="journal article" date="2011" name="Stand. Genomic Sci.">
        <title>Complete genome sequence of Nitratifractor salsuginis type strain (E9I37-1).</title>
        <authorList>
            <person name="Anderson I."/>
            <person name="Sikorski J."/>
            <person name="Zeytun A."/>
            <person name="Nolan M."/>
            <person name="Lapidus A."/>
            <person name="Lucas S."/>
            <person name="Hammon N."/>
            <person name="Deshpande S."/>
            <person name="Cheng J.F."/>
            <person name="Tapia R."/>
            <person name="Han C."/>
            <person name="Goodwin L."/>
            <person name="Pitluck S."/>
            <person name="Liolios K."/>
            <person name="Pagani I."/>
            <person name="Ivanova N."/>
            <person name="Huntemann M."/>
            <person name="Mavromatis K."/>
            <person name="Ovchinikova G."/>
            <person name="Pati A."/>
            <person name="Chen A."/>
            <person name="Palaniappan K."/>
            <person name="Land M."/>
            <person name="Hauser L."/>
            <person name="Brambilla E.M."/>
            <person name="Ngatchou-Djao O.D."/>
            <person name="Rohde M."/>
            <person name="Tindall B.J."/>
            <person name="Goker M."/>
            <person name="Detter J.C."/>
            <person name="Woyke T."/>
            <person name="Bristow J."/>
            <person name="Eisen J.A."/>
            <person name="Markowitz V."/>
            <person name="Hugenholtz P."/>
            <person name="Klenk H.P."/>
            <person name="Kyrpides N.C."/>
        </authorList>
    </citation>
    <scope>NUCLEOTIDE SEQUENCE [LARGE SCALE GENOMIC DNA]</scope>
    <source>
        <strain evidence="4">DSM 16511 / JCM 12458 / E9I37-1</strain>
    </source>
</reference>
<proteinExistence type="predicted"/>
<evidence type="ECO:0000313" key="4">
    <source>
        <dbReference type="Proteomes" id="UP000008633"/>
    </source>
</evidence>
<name>E6X1Z7_NITSE</name>
<dbReference type="EMBL" id="CP002452">
    <property type="protein sequence ID" value="ADV46005.1"/>
    <property type="molecule type" value="Genomic_DNA"/>
</dbReference>
<dbReference type="PROSITE" id="PS51257">
    <property type="entry name" value="PROKAR_LIPOPROTEIN"/>
    <property type="match status" value="1"/>
</dbReference>
<reference evidence="4" key="2">
    <citation type="submission" date="2011-01" db="EMBL/GenBank/DDBJ databases">
        <title>The complete genome of Nitratifractor salsuginis DSM 16511.</title>
        <authorList>
            <consortium name="US DOE Joint Genome Institute (JGI-PGF)"/>
            <person name="Lucas S."/>
            <person name="Copeland A."/>
            <person name="Lapidus A."/>
            <person name="Bruce D."/>
            <person name="Goodwin L."/>
            <person name="Pitluck S."/>
            <person name="Kyrpides N."/>
            <person name="Mavromatis K."/>
            <person name="Ivanova N."/>
            <person name="Mikhailova N."/>
            <person name="Zeytun A."/>
            <person name="Detter J.C."/>
            <person name="Tapia R."/>
            <person name="Han C."/>
            <person name="Land M."/>
            <person name="Hauser L."/>
            <person name="Markowitz V."/>
            <person name="Cheng J.-F."/>
            <person name="Hugenholtz P."/>
            <person name="Woyke T."/>
            <person name="Wu D."/>
            <person name="Tindall B."/>
            <person name="Schuetze A."/>
            <person name="Brambilla E."/>
            <person name="Klenk H.-P."/>
            <person name="Eisen J.A."/>
        </authorList>
    </citation>
    <scope>NUCLEOTIDE SEQUENCE [LARGE SCALE GENOMIC DNA]</scope>
    <source>
        <strain evidence="4">DSM 16511 / JCM 12458 / E9I37-1</strain>
    </source>
</reference>
<keyword evidence="2" id="KW-0732">Signal</keyword>